<keyword evidence="4 6" id="KW-0472">Membrane</keyword>
<dbReference type="GO" id="GO:0022857">
    <property type="term" value="F:transmembrane transporter activity"/>
    <property type="evidence" value="ECO:0007669"/>
    <property type="project" value="InterPro"/>
</dbReference>
<feature type="transmembrane region" description="Helical" evidence="6">
    <location>
        <begin position="303"/>
        <end position="323"/>
    </location>
</feature>
<dbReference type="InterPro" id="IPR020846">
    <property type="entry name" value="MFS_dom"/>
</dbReference>
<dbReference type="InterPro" id="IPR011701">
    <property type="entry name" value="MFS"/>
</dbReference>
<feature type="transmembrane region" description="Helical" evidence="6">
    <location>
        <begin position="454"/>
        <end position="472"/>
    </location>
</feature>
<feature type="transmembrane region" description="Helical" evidence="6">
    <location>
        <begin position="362"/>
        <end position="387"/>
    </location>
</feature>
<dbReference type="Gene3D" id="1.20.1250.20">
    <property type="entry name" value="MFS general substrate transporter like domains"/>
    <property type="match status" value="1"/>
</dbReference>
<dbReference type="PROSITE" id="PS50850">
    <property type="entry name" value="MFS"/>
    <property type="match status" value="1"/>
</dbReference>
<name>A0A517LMA3_9PEZI</name>
<dbReference type="PANTHER" id="PTHR23502">
    <property type="entry name" value="MAJOR FACILITATOR SUPERFAMILY"/>
    <property type="match status" value="1"/>
</dbReference>
<feature type="transmembrane region" description="Helical" evidence="6">
    <location>
        <begin position="604"/>
        <end position="621"/>
    </location>
</feature>
<feature type="compositionally biased region" description="Basic and acidic residues" evidence="5">
    <location>
        <begin position="152"/>
        <end position="162"/>
    </location>
</feature>
<evidence type="ECO:0000256" key="3">
    <source>
        <dbReference type="ARBA" id="ARBA00022989"/>
    </source>
</evidence>
<gene>
    <name evidence="8" type="ORF">FKW77_001955</name>
</gene>
<dbReference type="AlphaFoldDB" id="A0A517LMA3"/>
<feature type="transmembrane region" description="Helical" evidence="6">
    <location>
        <begin position="533"/>
        <end position="554"/>
    </location>
</feature>
<feature type="transmembrane region" description="Helical" evidence="6">
    <location>
        <begin position="560"/>
        <end position="583"/>
    </location>
</feature>
<evidence type="ECO:0000313" key="9">
    <source>
        <dbReference type="Proteomes" id="UP000316270"/>
    </source>
</evidence>
<evidence type="ECO:0000256" key="1">
    <source>
        <dbReference type="ARBA" id="ARBA00004141"/>
    </source>
</evidence>
<evidence type="ECO:0000259" key="7">
    <source>
        <dbReference type="PROSITE" id="PS50850"/>
    </source>
</evidence>
<dbReference type="EMBL" id="CP042200">
    <property type="protein sequence ID" value="QDS76773.1"/>
    <property type="molecule type" value="Genomic_DNA"/>
</dbReference>
<feature type="domain" description="Major facilitator superfamily (MFS) profile" evidence="7">
    <location>
        <begin position="238"/>
        <end position="672"/>
    </location>
</feature>
<accession>A0A517LMA3</accession>
<evidence type="ECO:0000256" key="5">
    <source>
        <dbReference type="SAM" id="MobiDB-lite"/>
    </source>
</evidence>
<dbReference type="OrthoDB" id="3066029at2759"/>
<keyword evidence="2 6" id="KW-0812">Transmembrane</keyword>
<dbReference type="STRING" id="50376.A0A517LMA3"/>
<feature type="transmembrane region" description="Helical" evidence="6">
    <location>
        <begin position="627"/>
        <end position="650"/>
    </location>
</feature>
<evidence type="ECO:0000256" key="4">
    <source>
        <dbReference type="ARBA" id="ARBA00023136"/>
    </source>
</evidence>
<sequence length="672" mass="74591">MTEASEQTEKKRDASRDVVFAFGPTGQYFLCITHPQNNAYHFYLRESNVSRIENLPLLKDVYSVAIGAEGGIFLACQSVDHESPSWTYTGMAGLAYSLMDTRLFKKIRAHSTASLKDLQKVNITIGPKGSYFTTTKDKPLYRDIPNSLHEKIKENEKDDARPRQVALGQHKSLEKNKDDIDVEGQPEKPTSTPIVGDQNLEPVKSHVTAQDMQPAGDQYAESGDEIYDRFSPHRKMIMTGVLSFCGFLAPISSTAVLAAIPEVAKTYDSTGSIINLSNALYLVFMGLSPVFWGPLGQVYGRRFTQISAAGLFFAFSIGTALAPNLASYFIFRILTAFQGTAFLIVGASCIGDIYRPTDRGTALGWFLSGTLIGPAFGPFIGGIIVTFQSWRVIFWLQTALAGFGFVMVVIFLPETIHHKKSADMQGLTRKQYAGRMWQSMNPFRVVKLFRYPNLLVASLASSALVWNMYSLLTPIRYVLNPRFHLTSPLQSGLFYIAPGCGYILGTFFGGRWADYTVRKWIKIRGQRVPEDRLRSSIVAMGLVIPASILIYGWSVEKAVGGIPLPVIVMFLQGVAQLFCFPSLNTYCLDVMQGRSGEVVAGNYMVRYFFGALGTAVVLPAIEKIGVGWFSTISALFLIISTAAVHVTTLYGKAWREKIDEERQRRKEEHNVA</sequence>
<evidence type="ECO:0000313" key="8">
    <source>
        <dbReference type="EMBL" id="QDS76773.1"/>
    </source>
</evidence>
<dbReference type="FunFam" id="1.20.1250.20:FF:000354">
    <property type="entry name" value="MFS general substrate transporter"/>
    <property type="match status" value="1"/>
</dbReference>
<feature type="transmembrane region" description="Helical" evidence="6">
    <location>
        <begin position="237"/>
        <end position="260"/>
    </location>
</feature>
<dbReference type="PANTHER" id="PTHR23502:SF64">
    <property type="entry name" value="TRANSPORTER, PUTATIVE (AFU_ORTHOLOGUE AFUA_3G11760)-RELATED"/>
    <property type="match status" value="1"/>
</dbReference>
<evidence type="ECO:0000256" key="2">
    <source>
        <dbReference type="ARBA" id="ARBA00022692"/>
    </source>
</evidence>
<dbReference type="GO" id="GO:0005886">
    <property type="term" value="C:plasma membrane"/>
    <property type="evidence" value="ECO:0007669"/>
    <property type="project" value="TreeGrafter"/>
</dbReference>
<feature type="transmembrane region" description="Helical" evidence="6">
    <location>
        <begin position="393"/>
        <end position="412"/>
    </location>
</feature>
<dbReference type="Proteomes" id="UP000316270">
    <property type="component" value="Chromosome 16"/>
</dbReference>
<dbReference type="SUPFAM" id="SSF103473">
    <property type="entry name" value="MFS general substrate transporter"/>
    <property type="match status" value="1"/>
</dbReference>
<feature type="transmembrane region" description="Helical" evidence="6">
    <location>
        <begin position="492"/>
        <end position="513"/>
    </location>
</feature>
<feature type="transmembrane region" description="Helical" evidence="6">
    <location>
        <begin position="272"/>
        <end position="291"/>
    </location>
</feature>
<reference evidence="8 9" key="1">
    <citation type="submission" date="2019-07" db="EMBL/GenBank/DDBJ databases">
        <title>Finished genome of Venturia effusa.</title>
        <authorList>
            <person name="Young C.A."/>
            <person name="Cox M.P."/>
            <person name="Ganley A.R.D."/>
            <person name="David W.J."/>
        </authorList>
    </citation>
    <scope>NUCLEOTIDE SEQUENCE [LARGE SCALE GENOMIC DNA]</scope>
    <source>
        <strain evidence="9">albino</strain>
    </source>
</reference>
<dbReference type="InterPro" id="IPR036259">
    <property type="entry name" value="MFS_trans_sf"/>
</dbReference>
<feature type="transmembrane region" description="Helical" evidence="6">
    <location>
        <begin position="329"/>
        <end position="350"/>
    </location>
</feature>
<keyword evidence="3 6" id="KW-1133">Transmembrane helix</keyword>
<keyword evidence="9" id="KW-1185">Reference proteome</keyword>
<organism evidence="8 9">
    <name type="scientific">Venturia effusa</name>
    <dbReference type="NCBI Taxonomy" id="50376"/>
    <lineage>
        <taxon>Eukaryota</taxon>
        <taxon>Fungi</taxon>
        <taxon>Dikarya</taxon>
        <taxon>Ascomycota</taxon>
        <taxon>Pezizomycotina</taxon>
        <taxon>Dothideomycetes</taxon>
        <taxon>Pleosporomycetidae</taxon>
        <taxon>Venturiales</taxon>
        <taxon>Venturiaceae</taxon>
        <taxon>Venturia</taxon>
    </lineage>
</organism>
<comment type="subcellular location">
    <subcellularLocation>
        <location evidence="1">Membrane</location>
        <topology evidence="1">Multi-pass membrane protein</topology>
    </subcellularLocation>
</comment>
<protein>
    <recommendedName>
        <fullName evidence="7">Major facilitator superfamily (MFS) profile domain-containing protein</fullName>
    </recommendedName>
</protein>
<dbReference type="Pfam" id="PF07690">
    <property type="entry name" value="MFS_1"/>
    <property type="match status" value="1"/>
</dbReference>
<evidence type="ECO:0000256" key="6">
    <source>
        <dbReference type="SAM" id="Phobius"/>
    </source>
</evidence>
<proteinExistence type="predicted"/>
<feature type="region of interest" description="Disordered" evidence="5">
    <location>
        <begin position="152"/>
        <end position="199"/>
    </location>
</feature>